<evidence type="ECO:0000313" key="3">
    <source>
        <dbReference type="Proteomes" id="UP000682733"/>
    </source>
</evidence>
<comment type="caution">
    <text evidence="2">The sequence shown here is derived from an EMBL/GenBank/DDBJ whole genome shotgun (WGS) entry which is preliminary data.</text>
</comment>
<dbReference type="Proteomes" id="UP000677228">
    <property type="component" value="Unassembled WGS sequence"/>
</dbReference>
<dbReference type="Proteomes" id="UP000682733">
    <property type="component" value="Unassembled WGS sequence"/>
</dbReference>
<dbReference type="AlphaFoldDB" id="A0A8S2UFF4"/>
<protein>
    <submittedName>
        <fullName evidence="2">Uncharacterized protein</fullName>
    </submittedName>
</protein>
<sequence>MPPRHNTFHITAFNAINPTDNIHPLDDITSKIWRELFQKIRVTFIAREKRDLTVQDLLKALNGSGLARMGENLKRKLMVQGYTL</sequence>
<proteinExistence type="predicted"/>
<accession>A0A8S2UFF4</accession>
<gene>
    <name evidence="1" type="ORF">OVA965_LOCUS38971</name>
    <name evidence="2" type="ORF">TMI583_LOCUS40213</name>
</gene>
<organism evidence="2 3">
    <name type="scientific">Didymodactylos carnosus</name>
    <dbReference type="NCBI Taxonomy" id="1234261"/>
    <lineage>
        <taxon>Eukaryota</taxon>
        <taxon>Metazoa</taxon>
        <taxon>Spiralia</taxon>
        <taxon>Gnathifera</taxon>
        <taxon>Rotifera</taxon>
        <taxon>Eurotatoria</taxon>
        <taxon>Bdelloidea</taxon>
        <taxon>Philodinida</taxon>
        <taxon>Philodinidae</taxon>
        <taxon>Didymodactylos</taxon>
    </lineage>
</organism>
<name>A0A8S2UFF4_9BILA</name>
<evidence type="ECO:0000313" key="2">
    <source>
        <dbReference type="EMBL" id="CAF4333800.1"/>
    </source>
</evidence>
<dbReference type="EMBL" id="CAJNOK010039456">
    <property type="protein sequence ID" value="CAF1544936.1"/>
    <property type="molecule type" value="Genomic_DNA"/>
</dbReference>
<evidence type="ECO:0000313" key="1">
    <source>
        <dbReference type="EMBL" id="CAF1544936.1"/>
    </source>
</evidence>
<dbReference type="EMBL" id="CAJOBA010061843">
    <property type="protein sequence ID" value="CAF4333800.1"/>
    <property type="molecule type" value="Genomic_DNA"/>
</dbReference>
<reference evidence="2" key="1">
    <citation type="submission" date="2021-02" db="EMBL/GenBank/DDBJ databases">
        <authorList>
            <person name="Nowell W R."/>
        </authorList>
    </citation>
    <scope>NUCLEOTIDE SEQUENCE</scope>
</reference>